<protein>
    <submittedName>
        <fullName evidence="2">Uncharacterized protein</fullName>
    </submittedName>
</protein>
<proteinExistence type="predicted"/>
<dbReference type="PROSITE" id="PS50144">
    <property type="entry name" value="MATH"/>
    <property type="match status" value="1"/>
</dbReference>
<dbReference type="CDD" id="cd00121">
    <property type="entry name" value="MATH"/>
    <property type="match status" value="1"/>
</dbReference>
<evidence type="ECO:0000256" key="1">
    <source>
        <dbReference type="SAM" id="MobiDB-lite"/>
    </source>
</evidence>
<dbReference type="EMBL" id="WIXP02000014">
    <property type="protein sequence ID" value="KAF6200212.1"/>
    <property type="molecule type" value="Genomic_DNA"/>
</dbReference>
<accession>A0A6A4J0T4</accession>
<evidence type="ECO:0000313" key="3">
    <source>
        <dbReference type="Proteomes" id="UP000466442"/>
    </source>
</evidence>
<sequence>MAQQPSPITWLLMRWEVPVRRIREETEDLFSEIFKIYGYSGMEEWTLNLVPPRVSRSPYLGLYLNYEGTEPTFTTFQLVILNGSMGNCIVQSFKDASFQFKNSRIGSAKFAIAEDVFDPKNGFVRECDGIIGILLRMRTIREGFEEMLEEGARRGAQWEVIPNYAPAIEDDSDDEDDEEDSSDDEDDEVTISDDGNDGPGITQTQTVETEVTISDDGNDGPGITQTQTVETVVEISDDEDETPMAASIRRARSHNRIQDHNHKLQQHFSNVHQKCNSLQYRRGRRFHNNVVHQHAKAYLNTTLLNLVFQ</sequence>
<organism evidence="2 3">
    <name type="scientific">Apolygus lucorum</name>
    <name type="common">Small green plant bug</name>
    <name type="synonym">Lygocoris lucorum</name>
    <dbReference type="NCBI Taxonomy" id="248454"/>
    <lineage>
        <taxon>Eukaryota</taxon>
        <taxon>Metazoa</taxon>
        <taxon>Ecdysozoa</taxon>
        <taxon>Arthropoda</taxon>
        <taxon>Hexapoda</taxon>
        <taxon>Insecta</taxon>
        <taxon>Pterygota</taxon>
        <taxon>Neoptera</taxon>
        <taxon>Paraneoptera</taxon>
        <taxon>Hemiptera</taxon>
        <taxon>Heteroptera</taxon>
        <taxon>Panheteroptera</taxon>
        <taxon>Cimicomorpha</taxon>
        <taxon>Miridae</taxon>
        <taxon>Mirini</taxon>
        <taxon>Apolygus</taxon>
    </lineage>
</organism>
<name>A0A6A4J0T4_APOLU</name>
<reference evidence="2" key="1">
    <citation type="journal article" date="2021" name="Mol. Ecol. Resour.">
        <title>Apolygus lucorum genome provides insights into omnivorousness and mesophyll feeding.</title>
        <authorList>
            <person name="Liu Y."/>
            <person name="Liu H."/>
            <person name="Wang H."/>
            <person name="Huang T."/>
            <person name="Liu B."/>
            <person name="Yang B."/>
            <person name="Yin L."/>
            <person name="Li B."/>
            <person name="Zhang Y."/>
            <person name="Zhang S."/>
            <person name="Jiang F."/>
            <person name="Zhang X."/>
            <person name="Ren Y."/>
            <person name="Wang B."/>
            <person name="Wang S."/>
            <person name="Lu Y."/>
            <person name="Wu K."/>
            <person name="Fan W."/>
            <person name="Wang G."/>
        </authorList>
    </citation>
    <scope>NUCLEOTIDE SEQUENCE</scope>
    <source>
        <strain evidence="2">12Hb</strain>
    </source>
</reference>
<feature type="region of interest" description="Disordered" evidence="1">
    <location>
        <begin position="164"/>
        <end position="205"/>
    </location>
</feature>
<dbReference type="Proteomes" id="UP000466442">
    <property type="component" value="Unassembled WGS sequence"/>
</dbReference>
<feature type="compositionally biased region" description="Acidic residues" evidence="1">
    <location>
        <begin position="168"/>
        <end position="196"/>
    </location>
</feature>
<dbReference type="AlphaFoldDB" id="A0A6A4J0T4"/>
<dbReference type="InterPro" id="IPR002083">
    <property type="entry name" value="MATH/TRAF_dom"/>
</dbReference>
<dbReference type="Gene3D" id="2.60.210.10">
    <property type="entry name" value="Apoptosis, Tumor Necrosis Factor Receptor Associated Protein 2, Chain A"/>
    <property type="match status" value="1"/>
</dbReference>
<keyword evidence="3" id="KW-1185">Reference proteome</keyword>
<evidence type="ECO:0000313" key="2">
    <source>
        <dbReference type="EMBL" id="KAF6200212.1"/>
    </source>
</evidence>
<dbReference type="SUPFAM" id="SSF49599">
    <property type="entry name" value="TRAF domain-like"/>
    <property type="match status" value="1"/>
</dbReference>
<comment type="caution">
    <text evidence="2">The sequence shown here is derived from an EMBL/GenBank/DDBJ whole genome shotgun (WGS) entry which is preliminary data.</text>
</comment>
<dbReference type="InterPro" id="IPR008974">
    <property type="entry name" value="TRAF-like"/>
</dbReference>
<gene>
    <name evidence="2" type="ORF">GE061_006515</name>
</gene>